<dbReference type="KEGG" id="tzo:THMIRHAT_10530"/>
<reference evidence="3" key="1">
    <citation type="submission" date="2019-11" db="EMBL/GenBank/DDBJ databases">
        <title>Isolation and characterization of two novel species in the genus Thiomicrorhabdus.</title>
        <authorList>
            <person name="Mochizuki J."/>
            <person name="Kojima H."/>
            <person name="Fukui M."/>
        </authorList>
    </citation>
    <scope>NUCLEOTIDE SEQUENCE [LARGE SCALE GENOMIC DNA]</scope>
    <source>
        <strain evidence="3">AkT22</strain>
    </source>
</reference>
<name>A0A6F8PMN6_9GAMM</name>
<dbReference type="AlphaFoldDB" id="A0A6F8PMN6"/>
<keyword evidence="3" id="KW-1185">Reference proteome</keyword>
<feature type="transmembrane region" description="Helical" evidence="1">
    <location>
        <begin position="25"/>
        <end position="43"/>
    </location>
</feature>
<keyword evidence="1" id="KW-0472">Membrane</keyword>
<dbReference type="RefSeq" id="WP_173291122.1">
    <property type="nucleotide sequence ID" value="NZ_AP021888.1"/>
</dbReference>
<evidence type="ECO:0000313" key="2">
    <source>
        <dbReference type="EMBL" id="BBP43307.1"/>
    </source>
</evidence>
<dbReference type="EMBL" id="AP021888">
    <property type="protein sequence ID" value="BBP43307.1"/>
    <property type="molecule type" value="Genomic_DNA"/>
</dbReference>
<evidence type="ECO:0000256" key="1">
    <source>
        <dbReference type="SAM" id="Phobius"/>
    </source>
</evidence>
<proteinExistence type="predicted"/>
<evidence type="ECO:0000313" key="3">
    <source>
        <dbReference type="Proteomes" id="UP000501466"/>
    </source>
</evidence>
<organism evidence="2 3">
    <name type="scientific">Thiosulfativibrio zosterae</name>
    <dbReference type="NCBI Taxonomy" id="2675053"/>
    <lineage>
        <taxon>Bacteria</taxon>
        <taxon>Pseudomonadati</taxon>
        <taxon>Pseudomonadota</taxon>
        <taxon>Gammaproteobacteria</taxon>
        <taxon>Thiotrichales</taxon>
        <taxon>Piscirickettsiaceae</taxon>
        <taxon>Thiosulfativibrio</taxon>
    </lineage>
</organism>
<feature type="transmembrane region" description="Helical" evidence="1">
    <location>
        <begin position="67"/>
        <end position="85"/>
    </location>
</feature>
<gene>
    <name evidence="2" type="ORF">THMIRHAT_10530</name>
</gene>
<keyword evidence="1" id="KW-0812">Transmembrane</keyword>
<sequence>MKYLLITYSTILALGITSMITGIHYFANIAGFISAIGFMAVFFKDRDEEKEMTEEEVKAAAKQRQRWYIVFATGLFFSLIFGSLWNNQMGGMA</sequence>
<dbReference type="Proteomes" id="UP000501466">
    <property type="component" value="Chromosome"/>
</dbReference>
<keyword evidence="1" id="KW-1133">Transmembrane helix</keyword>
<accession>A0A6F8PMN6</accession>
<protein>
    <submittedName>
        <fullName evidence="2">Uncharacterized protein</fullName>
    </submittedName>
</protein>